<keyword evidence="1" id="KW-0472">Membrane</keyword>
<organism evidence="2 3">
    <name type="scientific">Candidatus Pseudoramibacter fermentans</name>
    <dbReference type="NCBI Taxonomy" id="2594427"/>
    <lineage>
        <taxon>Bacteria</taxon>
        <taxon>Bacillati</taxon>
        <taxon>Bacillota</taxon>
        <taxon>Clostridia</taxon>
        <taxon>Eubacteriales</taxon>
        <taxon>Eubacteriaceae</taxon>
        <taxon>Pseudoramibacter</taxon>
    </lineage>
</organism>
<dbReference type="EMBL" id="VOGB01000017">
    <property type="protein sequence ID" value="MQM73798.1"/>
    <property type="molecule type" value="Genomic_DNA"/>
</dbReference>
<comment type="caution">
    <text evidence="2">The sequence shown here is derived from an EMBL/GenBank/DDBJ whole genome shotgun (WGS) entry which is preliminary data.</text>
</comment>
<evidence type="ECO:0000313" key="3">
    <source>
        <dbReference type="Proteomes" id="UP000473648"/>
    </source>
</evidence>
<protein>
    <submittedName>
        <fullName evidence="2">ECF transporter S component</fullName>
    </submittedName>
</protein>
<dbReference type="Proteomes" id="UP000473648">
    <property type="component" value="Unassembled WGS sequence"/>
</dbReference>
<dbReference type="AlphaFoldDB" id="A0A6L5GUH3"/>
<feature type="non-terminal residue" evidence="2">
    <location>
        <position position="91"/>
    </location>
</feature>
<gene>
    <name evidence="2" type="ORF">FRC53_10510</name>
</gene>
<reference evidence="2" key="1">
    <citation type="journal article" date="2020" name="Appl. Environ. Microbiol.">
        <title>Medium-Chain Fatty Acid Synthesis by 'Candidatus Weimeria bifida' gen. nov., sp. nov., and 'Candidatus Pseudoramibacter fermentans' sp. nov.</title>
        <authorList>
            <person name="Scarborough M.J."/>
            <person name="Myers K.S."/>
            <person name="Donohue T.J."/>
            <person name="Noguera D.R."/>
        </authorList>
    </citation>
    <scope>NUCLEOTIDE SEQUENCE</scope>
    <source>
        <strain evidence="2">EUB1.1</strain>
    </source>
</reference>
<proteinExistence type="predicted"/>
<keyword evidence="3" id="KW-1185">Reference proteome</keyword>
<evidence type="ECO:0000313" key="2">
    <source>
        <dbReference type="EMBL" id="MQM73798.1"/>
    </source>
</evidence>
<keyword evidence="1" id="KW-0812">Transmembrane</keyword>
<feature type="transmembrane region" description="Helical" evidence="1">
    <location>
        <begin position="15"/>
        <end position="33"/>
    </location>
</feature>
<keyword evidence="1" id="KW-1133">Transmembrane helix</keyword>
<evidence type="ECO:0000256" key="1">
    <source>
        <dbReference type="SAM" id="Phobius"/>
    </source>
</evidence>
<accession>A0A6L5GUH3</accession>
<sequence length="91" mass="10044">MMTFFVLLLLLRGKHYLLFSFMCLLCSILPAYWRFEREPIRTKTLMFIGILIALAVAGRVPLAAIPSVQAASFIIIIGGISLGPELGFITG</sequence>
<feature type="transmembrane region" description="Helical" evidence="1">
    <location>
        <begin position="70"/>
        <end position="89"/>
    </location>
</feature>
<feature type="transmembrane region" description="Helical" evidence="1">
    <location>
        <begin position="45"/>
        <end position="64"/>
    </location>
</feature>
<name>A0A6L5GUH3_9FIRM</name>